<accession>A0A9W9EJN6</accession>
<gene>
    <name evidence="2" type="ORF">N7532_012116</name>
</gene>
<reference evidence="2" key="1">
    <citation type="submission" date="2022-11" db="EMBL/GenBank/DDBJ databases">
        <authorList>
            <person name="Petersen C."/>
        </authorList>
    </citation>
    <scope>NUCLEOTIDE SEQUENCE</scope>
    <source>
        <strain evidence="2">IBT 30761</strain>
    </source>
</reference>
<dbReference type="AlphaFoldDB" id="A0A9W9EJN6"/>
<dbReference type="GeneID" id="81363586"/>
<feature type="signal peptide" evidence="1">
    <location>
        <begin position="1"/>
        <end position="20"/>
    </location>
</feature>
<name>A0A9W9EJN6_9EURO</name>
<keyword evidence="3" id="KW-1185">Reference proteome</keyword>
<dbReference type="RefSeq" id="XP_056469595.1">
    <property type="nucleotide sequence ID" value="XM_056624607.1"/>
</dbReference>
<reference evidence="2" key="2">
    <citation type="journal article" date="2023" name="IMA Fungus">
        <title>Comparative genomic study of the Penicillium genus elucidates a diverse pangenome and 15 lateral gene transfer events.</title>
        <authorList>
            <person name="Petersen C."/>
            <person name="Sorensen T."/>
            <person name="Nielsen M.R."/>
            <person name="Sondergaard T.E."/>
            <person name="Sorensen J.L."/>
            <person name="Fitzpatrick D.A."/>
            <person name="Frisvad J.C."/>
            <person name="Nielsen K.L."/>
        </authorList>
    </citation>
    <scope>NUCLEOTIDE SEQUENCE</scope>
    <source>
        <strain evidence="2">IBT 30761</strain>
    </source>
</reference>
<dbReference type="EMBL" id="JAPQKI010000011">
    <property type="protein sequence ID" value="KAJ5083073.1"/>
    <property type="molecule type" value="Genomic_DNA"/>
</dbReference>
<evidence type="ECO:0000313" key="3">
    <source>
        <dbReference type="Proteomes" id="UP001149074"/>
    </source>
</evidence>
<proteinExistence type="predicted"/>
<feature type="chain" id="PRO_5040925463" evidence="1">
    <location>
        <begin position="21"/>
        <end position="74"/>
    </location>
</feature>
<dbReference type="Proteomes" id="UP001149074">
    <property type="component" value="Unassembled WGS sequence"/>
</dbReference>
<protein>
    <submittedName>
        <fullName evidence="2">Uncharacterized protein</fullName>
    </submittedName>
</protein>
<organism evidence="2 3">
    <name type="scientific">Penicillium argentinense</name>
    <dbReference type="NCBI Taxonomy" id="1131581"/>
    <lineage>
        <taxon>Eukaryota</taxon>
        <taxon>Fungi</taxon>
        <taxon>Dikarya</taxon>
        <taxon>Ascomycota</taxon>
        <taxon>Pezizomycotina</taxon>
        <taxon>Eurotiomycetes</taxon>
        <taxon>Eurotiomycetidae</taxon>
        <taxon>Eurotiales</taxon>
        <taxon>Aspergillaceae</taxon>
        <taxon>Penicillium</taxon>
    </lineage>
</organism>
<comment type="caution">
    <text evidence="2">The sequence shown here is derived from an EMBL/GenBank/DDBJ whole genome shotgun (WGS) entry which is preliminary data.</text>
</comment>
<keyword evidence="1" id="KW-0732">Signal</keyword>
<evidence type="ECO:0000313" key="2">
    <source>
        <dbReference type="EMBL" id="KAJ5083073.1"/>
    </source>
</evidence>
<evidence type="ECO:0000256" key="1">
    <source>
        <dbReference type="SAM" id="SignalP"/>
    </source>
</evidence>
<sequence length="74" mass="7846">MAIACAALAILGYLVIPTSPQPKIDDALGFWQRLDLLGASTGVTGLILINFTWNQAALFMEVIKGDSLLLATAK</sequence>